<feature type="non-terminal residue" evidence="1">
    <location>
        <position position="65"/>
    </location>
</feature>
<reference evidence="1" key="1">
    <citation type="journal article" date="2015" name="Nature">
        <title>Complex archaea that bridge the gap between prokaryotes and eukaryotes.</title>
        <authorList>
            <person name="Spang A."/>
            <person name="Saw J.H."/>
            <person name="Jorgensen S.L."/>
            <person name="Zaremba-Niedzwiedzka K."/>
            <person name="Martijn J."/>
            <person name="Lind A.E."/>
            <person name="van Eijk R."/>
            <person name="Schleper C."/>
            <person name="Guy L."/>
            <person name="Ettema T.J."/>
        </authorList>
    </citation>
    <scope>NUCLEOTIDE SEQUENCE</scope>
</reference>
<protein>
    <submittedName>
        <fullName evidence="1">Uncharacterized protein</fullName>
    </submittedName>
</protein>
<evidence type="ECO:0000313" key="1">
    <source>
        <dbReference type="EMBL" id="KKK73110.1"/>
    </source>
</evidence>
<gene>
    <name evidence="1" type="ORF">LCGC14_2897130</name>
</gene>
<dbReference type="EMBL" id="LAZR01056936">
    <property type="protein sequence ID" value="KKK73110.1"/>
    <property type="molecule type" value="Genomic_DNA"/>
</dbReference>
<accession>A0A0F8YHB4</accession>
<name>A0A0F8YHB4_9ZZZZ</name>
<comment type="caution">
    <text evidence="1">The sequence shown here is derived from an EMBL/GenBank/DDBJ whole genome shotgun (WGS) entry which is preliminary data.</text>
</comment>
<dbReference type="AlphaFoldDB" id="A0A0F8YHB4"/>
<proteinExistence type="predicted"/>
<sequence length="65" mass="7483">MSEEKKRGLAFLKTSSSPPLIIQEDPVEALDKDVVKLIMEGPDFQRVPRIMINNKRIYLAMIVLR</sequence>
<organism evidence="1">
    <name type="scientific">marine sediment metagenome</name>
    <dbReference type="NCBI Taxonomy" id="412755"/>
    <lineage>
        <taxon>unclassified sequences</taxon>
        <taxon>metagenomes</taxon>
        <taxon>ecological metagenomes</taxon>
    </lineage>
</organism>